<reference evidence="4 5" key="1">
    <citation type="journal article" date="2024" name="J Genomics">
        <title>Draft genome sequencing and assembly of Favolaschia claudopus CIRM-BRFM 2984 isolated from oak limbs.</title>
        <authorList>
            <person name="Navarro D."/>
            <person name="Drula E."/>
            <person name="Chaduli D."/>
            <person name="Cazenave R."/>
            <person name="Ahrendt S."/>
            <person name="Wang J."/>
            <person name="Lipzen A."/>
            <person name="Daum C."/>
            <person name="Barry K."/>
            <person name="Grigoriev I.V."/>
            <person name="Favel A."/>
            <person name="Rosso M.N."/>
            <person name="Martin F."/>
        </authorList>
    </citation>
    <scope>NUCLEOTIDE SEQUENCE [LARGE SCALE GENOMIC DNA]</scope>
    <source>
        <strain evidence="4 5">CIRM-BRFM 2984</strain>
    </source>
</reference>
<feature type="compositionally biased region" description="Basic residues" evidence="2">
    <location>
        <begin position="40"/>
        <end position="50"/>
    </location>
</feature>
<keyword evidence="1" id="KW-0862">Zinc</keyword>
<sequence length="267" mass="30331">MAGDDPLFTKTADYLEDLHAKYEEEKAFYEKKYQKIQNRANRRAKGKGQKKSTQMEIASSAESRESPDSKDEDGEIDLANARNGSKYRADGSRSSADLGRPRRVECHSTLTRVLRSRPEQIAVPNGCVNTLERSMSPLSSVPSSPAPDSPFDRTSIRTCTNCHTHRRLYGRSSLEPGRLRCQACLEYERRNGKLRPLALEALRPLLAPARKYGHKKRMVALAKPQHSETIYENCYNQCDDPTNYRHHYPSRLRQGEWFLGLAGISSE</sequence>
<evidence type="ECO:0000313" key="5">
    <source>
        <dbReference type="Proteomes" id="UP001362999"/>
    </source>
</evidence>
<dbReference type="Proteomes" id="UP001362999">
    <property type="component" value="Unassembled WGS sequence"/>
</dbReference>
<dbReference type="InterPro" id="IPR000679">
    <property type="entry name" value="Znf_GATA"/>
</dbReference>
<dbReference type="EMBL" id="JAWWNJ010000048">
    <property type="protein sequence ID" value="KAK7017324.1"/>
    <property type="molecule type" value="Genomic_DNA"/>
</dbReference>
<evidence type="ECO:0000256" key="2">
    <source>
        <dbReference type="SAM" id="MobiDB-lite"/>
    </source>
</evidence>
<evidence type="ECO:0000313" key="4">
    <source>
        <dbReference type="EMBL" id="KAK7017324.1"/>
    </source>
</evidence>
<name>A0AAW0AVR6_9AGAR</name>
<dbReference type="GO" id="GO:0043565">
    <property type="term" value="F:sequence-specific DNA binding"/>
    <property type="evidence" value="ECO:0007669"/>
    <property type="project" value="InterPro"/>
</dbReference>
<accession>A0AAW0AVR6</accession>
<dbReference type="GO" id="GO:0006355">
    <property type="term" value="P:regulation of DNA-templated transcription"/>
    <property type="evidence" value="ECO:0007669"/>
    <property type="project" value="InterPro"/>
</dbReference>
<proteinExistence type="predicted"/>
<dbReference type="PROSITE" id="PS50114">
    <property type="entry name" value="GATA_ZN_FINGER_2"/>
    <property type="match status" value="1"/>
</dbReference>
<keyword evidence="1" id="KW-0863">Zinc-finger</keyword>
<comment type="caution">
    <text evidence="4">The sequence shown here is derived from an EMBL/GenBank/DDBJ whole genome shotgun (WGS) entry which is preliminary data.</text>
</comment>
<organism evidence="4 5">
    <name type="scientific">Favolaschia claudopus</name>
    <dbReference type="NCBI Taxonomy" id="2862362"/>
    <lineage>
        <taxon>Eukaryota</taxon>
        <taxon>Fungi</taxon>
        <taxon>Dikarya</taxon>
        <taxon>Basidiomycota</taxon>
        <taxon>Agaricomycotina</taxon>
        <taxon>Agaricomycetes</taxon>
        <taxon>Agaricomycetidae</taxon>
        <taxon>Agaricales</taxon>
        <taxon>Marasmiineae</taxon>
        <taxon>Mycenaceae</taxon>
        <taxon>Favolaschia</taxon>
    </lineage>
</organism>
<evidence type="ECO:0000259" key="3">
    <source>
        <dbReference type="PROSITE" id="PS50114"/>
    </source>
</evidence>
<evidence type="ECO:0000256" key="1">
    <source>
        <dbReference type="PROSITE-ProRule" id="PRU00094"/>
    </source>
</evidence>
<dbReference type="GO" id="GO:0008270">
    <property type="term" value="F:zinc ion binding"/>
    <property type="evidence" value="ECO:0007669"/>
    <property type="project" value="UniProtKB-KW"/>
</dbReference>
<protein>
    <recommendedName>
        <fullName evidence="3">GATA-type domain-containing protein</fullName>
    </recommendedName>
</protein>
<keyword evidence="1" id="KW-0479">Metal-binding</keyword>
<feature type="domain" description="GATA-type" evidence="3">
    <location>
        <begin position="153"/>
        <end position="210"/>
    </location>
</feature>
<feature type="compositionally biased region" description="Polar residues" evidence="2">
    <location>
        <begin position="51"/>
        <end position="61"/>
    </location>
</feature>
<feature type="region of interest" description="Disordered" evidence="2">
    <location>
        <begin position="38"/>
        <end position="103"/>
    </location>
</feature>
<dbReference type="AlphaFoldDB" id="A0AAW0AVR6"/>
<keyword evidence="5" id="KW-1185">Reference proteome</keyword>
<gene>
    <name evidence="4" type="ORF">R3P38DRAFT_2986489</name>
</gene>